<proteinExistence type="predicted"/>
<dbReference type="EMBL" id="SOZD01000005">
    <property type="protein sequence ID" value="TFF20539.1"/>
    <property type="molecule type" value="Genomic_DNA"/>
</dbReference>
<dbReference type="Pfam" id="PF23840">
    <property type="entry name" value="Phage_tail_terminator"/>
    <property type="match status" value="1"/>
</dbReference>
<evidence type="ECO:0008006" key="3">
    <source>
        <dbReference type="Google" id="ProtNLM"/>
    </source>
</evidence>
<dbReference type="RefSeq" id="WP_134763188.1">
    <property type="nucleotide sequence ID" value="NZ_SOZD01000005.1"/>
</dbReference>
<sequence length="142" mass="15286">MIVAEIEQRLVERCQAHFAIIAGAIDLATVKDRPPASPAAYVVPLRDVSADNSRMSDVLQRTEMDVGVVIIVENVSDATGAAAGQDLEVLKTAVRKALIGWQPASAEDVVTHVSGELTSAKGGTVWWEEQFATAYYQESEES</sequence>
<gene>
    <name evidence="1" type="ORF">E3C22_16660</name>
</gene>
<accession>A0A4Y8REW9</accession>
<reference evidence="1 2" key="1">
    <citation type="submission" date="2019-03" db="EMBL/GenBank/DDBJ databases">
        <title>Jiella endophytica sp. nov., a novel endophytic bacterium isolated from root of Ficus microcarpa Linn. f.</title>
        <authorList>
            <person name="Tuo L."/>
        </authorList>
    </citation>
    <scope>NUCLEOTIDE SEQUENCE [LARGE SCALE GENOMIC DNA]</scope>
    <source>
        <strain evidence="1 2">CBS5Q-3</strain>
    </source>
</reference>
<dbReference type="Proteomes" id="UP000298179">
    <property type="component" value="Unassembled WGS sequence"/>
</dbReference>
<dbReference type="InterPro" id="IPR038042">
    <property type="entry name" value="Gp37-like"/>
</dbReference>
<name>A0A4Y8REW9_9HYPH</name>
<dbReference type="InterPro" id="IPR056912">
    <property type="entry name" value="Phage_JBD30_tail_term-like"/>
</dbReference>
<dbReference type="AlphaFoldDB" id="A0A4Y8REW9"/>
<organism evidence="1 2">
    <name type="scientific">Jiella endophytica</name>
    <dbReference type="NCBI Taxonomy" id="2558362"/>
    <lineage>
        <taxon>Bacteria</taxon>
        <taxon>Pseudomonadati</taxon>
        <taxon>Pseudomonadota</taxon>
        <taxon>Alphaproteobacteria</taxon>
        <taxon>Hyphomicrobiales</taxon>
        <taxon>Aurantimonadaceae</taxon>
        <taxon>Jiella</taxon>
    </lineage>
</organism>
<dbReference type="Gene3D" id="3.30.2000.10">
    <property type="entry name" value="Phage tail protein-like"/>
    <property type="match status" value="1"/>
</dbReference>
<evidence type="ECO:0000313" key="1">
    <source>
        <dbReference type="EMBL" id="TFF20539.1"/>
    </source>
</evidence>
<evidence type="ECO:0000313" key="2">
    <source>
        <dbReference type="Proteomes" id="UP000298179"/>
    </source>
</evidence>
<keyword evidence="2" id="KW-1185">Reference proteome</keyword>
<protein>
    <recommendedName>
        <fullName evidence="3">DUF3168 domain-containing protein</fullName>
    </recommendedName>
</protein>
<comment type="caution">
    <text evidence="1">The sequence shown here is derived from an EMBL/GenBank/DDBJ whole genome shotgun (WGS) entry which is preliminary data.</text>
</comment>
<dbReference type="OrthoDB" id="8404448at2"/>